<dbReference type="Proteomes" id="UP000249377">
    <property type="component" value="Unassembled WGS sequence"/>
</dbReference>
<dbReference type="InterPro" id="IPR036513">
    <property type="entry name" value="STAS_dom_sf"/>
</dbReference>
<proteinExistence type="inferred from homology"/>
<dbReference type="CDD" id="cd07043">
    <property type="entry name" value="STAS_anti-anti-sigma_factors"/>
    <property type="match status" value="1"/>
</dbReference>
<comment type="caution">
    <text evidence="4">The sequence shown here is derived from an EMBL/GenBank/DDBJ whole genome shotgun (WGS) entry which is preliminary data.</text>
</comment>
<accession>A0A328U9U6</accession>
<protein>
    <recommendedName>
        <fullName evidence="2">Anti-sigma factor antagonist</fullName>
    </recommendedName>
</protein>
<dbReference type="PANTHER" id="PTHR33495:SF2">
    <property type="entry name" value="ANTI-SIGMA FACTOR ANTAGONIST TM_1081-RELATED"/>
    <property type="match status" value="1"/>
</dbReference>
<keyword evidence="5" id="KW-1185">Reference proteome</keyword>
<dbReference type="NCBIfam" id="TIGR00377">
    <property type="entry name" value="ant_ant_sig"/>
    <property type="match status" value="1"/>
</dbReference>
<evidence type="ECO:0000256" key="2">
    <source>
        <dbReference type="RuleBase" id="RU003749"/>
    </source>
</evidence>
<dbReference type="Gene3D" id="3.30.750.24">
    <property type="entry name" value="STAS domain"/>
    <property type="match status" value="1"/>
</dbReference>
<dbReference type="InterPro" id="IPR002645">
    <property type="entry name" value="STAS_dom"/>
</dbReference>
<gene>
    <name evidence="4" type="ORF">DPQ25_10775</name>
</gene>
<dbReference type="EMBL" id="QLYR01000008">
    <property type="protein sequence ID" value="RAQ25498.1"/>
    <property type="molecule type" value="Genomic_DNA"/>
</dbReference>
<dbReference type="InterPro" id="IPR003658">
    <property type="entry name" value="Anti-sigma_ant"/>
</dbReference>
<feature type="domain" description="STAS" evidence="3">
    <location>
        <begin position="1"/>
        <end position="107"/>
    </location>
</feature>
<organism evidence="4 5">
    <name type="scientific">Hydrogeniiclostridium mannosilyticum</name>
    <dbReference type="NCBI Taxonomy" id="2764322"/>
    <lineage>
        <taxon>Bacteria</taxon>
        <taxon>Bacillati</taxon>
        <taxon>Bacillota</taxon>
        <taxon>Clostridia</taxon>
        <taxon>Eubacteriales</taxon>
        <taxon>Acutalibacteraceae</taxon>
        <taxon>Hydrogeniiclostridium</taxon>
    </lineage>
</organism>
<comment type="similarity">
    <text evidence="1 2">Belongs to the anti-sigma-factor antagonist family.</text>
</comment>
<dbReference type="PROSITE" id="PS50801">
    <property type="entry name" value="STAS"/>
    <property type="match status" value="1"/>
</dbReference>
<dbReference type="RefSeq" id="WP_112333190.1">
    <property type="nucleotide sequence ID" value="NZ_JADPHD010000002.1"/>
</dbReference>
<sequence length="107" mass="11767">MSVQLVFKSGELTALLEGEIDHHTAREVREEIDSAASQVKPHTLTLDFSGVQFMDSSGVGLILGRYKLVSMWGGQVCVANMPEKLEKIVSMAGIRNLCTMVKDVEEK</sequence>
<evidence type="ECO:0000256" key="1">
    <source>
        <dbReference type="ARBA" id="ARBA00009013"/>
    </source>
</evidence>
<dbReference type="GO" id="GO:0043856">
    <property type="term" value="F:anti-sigma factor antagonist activity"/>
    <property type="evidence" value="ECO:0007669"/>
    <property type="project" value="InterPro"/>
</dbReference>
<dbReference type="Pfam" id="PF01740">
    <property type="entry name" value="STAS"/>
    <property type="match status" value="1"/>
</dbReference>
<evidence type="ECO:0000259" key="3">
    <source>
        <dbReference type="PROSITE" id="PS50801"/>
    </source>
</evidence>
<evidence type="ECO:0000313" key="5">
    <source>
        <dbReference type="Proteomes" id="UP000249377"/>
    </source>
</evidence>
<dbReference type="SUPFAM" id="SSF52091">
    <property type="entry name" value="SpoIIaa-like"/>
    <property type="match status" value="1"/>
</dbReference>
<name>A0A328U9U6_9FIRM</name>
<evidence type="ECO:0000313" key="4">
    <source>
        <dbReference type="EMBL" id="RAQ25498.1"/>
    </source>
</evidence>
<dbReference type="AlphaFoldDB" id="A0A328U9U6"/>
<dbReference type="PANTHER" id="PTHR33495">
    <property type="entry name" value="ANTI-SIGMA FACTOR ANTAGONIST TM_1081-RELATED-RELATED"/>
    <property type="match status" value="1"/>
</dbReference>
<reference evidence="4 5" key="1">
    <citation type="submission" date="2018-06" db="EMBL/GenBank/DDBJ databases">
        <title>Noncontiguous genome sequence of Ruminococcaceae bacterium ASD2818.</title>
        <authorList>
            <person name="Chaplin A.V."/>
            <person name="Sokolova S.R."/>
            <person name="Kochetkova T.O."/>
            <person name="Goltsov A.Y."/>
            <person name="Trofimov D.Y."/>
            <person name="Efimov B.A."/>
        </authorList>
    </citation>
    <scope>NUCLEOTIDE SEQUENCE [LARGE SCALE GENOMIC DNA]</scope>
    <source>
        <strain evidence="4 5">ASD2818</strain>
    </source>
</reference>